<evidence type="ECO:0000256" key="1">
    <source>
        <dbReference type="SAM" id="Coils"/>
    </source>
</evidence>
<protein>
    <submittedName>
        <fullName evidence="2">Armadillo-type fold</fullName>
    </submittedName>
</protein>
<dbReference type="OrthoDB" id="323905at2759"/>
<dbReference type="AlphaFoldDB" id="A0A0V0QE92"/>
<evidence type="ECO:0000313" key="2">
    <source>
        <dbReference type="EMBL" id="KRX00529.1"/>
    </source>
</evidence>
<dbReference type="Gene3D" id="1.25.10.10">
    <property type="entry name" value="Leucine-rich Repeat Variant"/>
    <property type="match status" value="1"/>
</dbReference>
<name>A0A0V0QE92_PSEPJ</name>
<dbReference type="EMBL" id="LDAU01000185">
    <property type="protein sequence ID" value="KRX00529.1"/>
    <property type="molecule type" value="Genomic_DNA"/>
</dbReference>
<dbReference type="InterPro" id="IPR011989">
    <property type="entry name" value="ARM-like"/>
</dbReference>
<feature type="coiled-coil region" evidence="1">
    <location>
        <begin position="52"/>
        <end position="79"/>
    </location>
</feature>
<organism evidence="2 3">
    <name type="scientific">Pseudocohnilembus persalinus</name>
    <name type="common">Ciliate</name>
    <dbReference type="NCBI Taxonomy" id="266149"/>
    <lineage>
        <taxon>Eukaryota</taxon>
        <taxon>Sar</taxon>
        <taxon>Alveolata</taxon>
        <taxon>Ciliophora</taxon>
        <taxon>Intramacronucleata</taxon>
        <taxon>Oligohymenophorea</taxon>
        <taxon>Scuticociliatia</taxon>
        <taxon>Philasterida</taxon>
        <taxon>Pseudocohnilembidae</taxon>
        <taxon>Pseudocohnilembus</taxon>
    </lineage>
</organism>
<feature type="coiled-coil region" evidence="1">
    <location>
        <begin position="363"/>
        <end position="461"/>
    </location>
</feature>
<evidence type="ECO:0000313" key="3">
    <source>
        <dbReference type="Proteomes" id="UP000054937"/>
    </source>
</evidence>
<accession>A0A0V0QE92</accession>
<dbReference type="Proteomes" id="UP000054937">
    <property type="component" value="Unassembled WGS sequence"/>
</dbReference>
<dbReference type="SUPFAM" id="SSF48371">
    <property type="entry name" value="ARM repeat"/>
    <property type="match status" value="1"/>
</dbReference>
<sequence length="1020" mass="120414">MYWNTPGFEETKKDFGENADGFLNKKNSPYYNEVQTIIYQNLKKILGHQLQIEAQAAIKEALESKYEVVENQNQYLQRLLVDPDKQVHLQRENKLIKLEGEKLQQNIQFQELLKKKDEEIKSIRDERNQLSTENYVLQRKIWSKIFEEEPPQMQEFYDCQTELRLALENKNLYVEKLNGKLEHFLLDPFWEKIQQQNDKISNQQSQQFTDRIKDIRELISTQRDYQNSIQKNLQTQTRQTDYQEIHSPLEQQSYSIQQNQKEEFAKDPTAYKDLLRKYKELEELLIRKNKEIQDLQQDKSHFQEVVSDVYSTLKVYYQQVIEDKDLQQQYIQKLDQCQIEEKNKNTQINTILEELLLNYRGIEVQVKEEIMQNQKKMQQLENELSKKDEMIKMDYDKAKEELLTSMGKLQEAQNIITQLQNQLQNEQQEKQEIMKEFELNKSQLLKKVAELNSEVAKVLSKSDQEVSKIKIENLKNKQQAMQLMTMLTERENEIATLRIKITQNDEELKRLRKKNISITGEITGPYKPHLCQQINQNRSDIKLASLITPAKSTLKAESFQNSKGFSLPNINFNNKRNRGRSLHTKVNNEMQLGDGDPFFKIRFIRTIKEWAVYWKYYNDNYQIKLQLLDKLLTTKKLREDFSISQDIKLQVLKEAINSSEEEMFETITHLLAELLDLNQLNKEELEDLDIGSRIVRSLRVPKDGEDEREFTNLQISGLKILSFMDMENMHWSQHMSEELMNVNGLKCLSESIKQTEKQWIRMLAFQTLHLMASQKALIPFMISYKINSELLLSIEEMSNEVIVASLGYFSALLKDEQFINSISDIKGLLKLNELLFHQDPGVVANTLLCINNVIPNFTYHKSLYKENVLQKIGDIAGHSIDIKTRLHALKLIRTLIDHGTEMEIDQINEIVLPQLLENILLPYNETLKEISPERDLILQTLKITSSIIEDFQHPDEEKLAEYILKLLCHSEIKNDPKIEKNTTEIVFKLWKTSEDIQKDKQMMILQHMDLCQTVQQKNRL</sequence>
<dbReference type="OMA" id="CERENMN"/>
<keyword evidence="3" id="KW-1185">Reference proteome</keyword>
<dbReference type="InParanoid" id="A0A0V0QE92"/>
<feature type="coiled-coil region" evidence="1">
    <location>
        <begin position="106"/>
        <end position="133"/>
    </location>
</feature>
<reference evidence="2 3" key="1">
    <citation type="journal article" date="2015" name="Sci. Rep.">
        <title>Genome of the facultative scuticociliatosis pathogen Pseudocohnilembus persalinus provides insight into its virulence through horizontal gene transfer.</title>
        <authorList>
            <person name="Xiong J."/>
            <person name="Wang G."/>
            <person name="Cheng J."/>
            <person name="Tian M."/>
            <person name="Pan X."/>
            <person name="Warren A."/>
            <person name="Jiang C."/>
            <person name="Yuan D."/>
            <person name="Miao W."/>
        </authorList>
    </citation>
    <scope>NUCLEOTIDE SEQUENCE [LARGE SCALE GENOMIC DNA]</scope>
    <source>
        <strain evidence="2">36N120E</strain>
    </source>
</reference>
<dbReference type="InterPro" id="IPR016024">
    <property type="entry name" value="ARM-type_fold"/>
</dbReference>
<keyword evidence="1" id="KW-0175">Coiled coil</keyword>
<gene>
    <name evidence="2" type="ORF">PPERSA_04550</name>
</gene>
<comment type="caution">
    <text evidence="2">The sequence shown here is derived from an EMBL/GenBank/DDBJ whole genome shotgun (WGS) entry which is preliminary data.</text>
</comment>
<proteinExistence type="predicted"/>
<feature type="coiled-coil region" evidence="1">
    <location>
        <begin position="271"/>
        <end position="298"/>
    </location>
</feature>